<dbReference type="SUPFAM" id="SSF51735">
    <property type="entry name" value="NAD(P)-binding Rossmann-fold domains"/>
    <property type="match status" value="1"/>
</dbReference>
<dbReference type="InterPro" id="IPR051450">
    <property type="entry name" value="Gfo/Idh/MocA_Oxidoreductases"/>
</dbReference>
<dbReference type="AlphaFoldDB" id="A0A4R2N0A4"/>
<evidence type="ECO:0000313" key="3">
    <source>
        <dbReference type="EMBL" id="TCP12816.1"/>
    </source>
</evidence>
<dbReference type="Pfam" id="PF02894">
    <property type="entry name" value="GFO_IDH_MocA_C"/>
    <property type="match status" value="1"/>
</dbReference>
<dbReference type="PANTHER" id="PTHR43377">
    <property type="entry name" value="BILIVERDIN REDUCTASE A"/>
    <property type="match status" value="1"/>
</dbReference>
<evidence type="ECO:0000259" key="2">
    <source>
        <dbReference type="Pfam" id="PF02894"/>
    </source>
</evidence>
<dbReference type="GO" id="GO:0000166">
    <property type="term" value="F:nucleotide binding"/>
    <property type="evidence" value="ECO:0007669"/>
    <property type="project" value="InterPro"/>
</dbReference>
<accession>A0A4R2N0A4</accession>
<dbReference type="Proteomes" id="UP000294841">
    <property type="component" value="Unassembled WGS sequence"/>
</dbReference>
<gene>
    <name evidence="3" type="ORF">EV697_103121</name>
</gene>
<dbReference type="InterPro" id="IPR000683">
    <property type="entry name" value="Gfo/Idh/MocA-like_OxRdtase_N"/>
</dbReference>
<dbReference type="RefSeq" id="WP_132023437.1">
    <property type="nucleotide sequence ID" value="NZ_CP016605.1"/>
</dbReference>
<dbReference type="InterPro" id="IPR036291">
    <property type="entry name" value="NAD(P)-bd_dom_sf"/>
</dbReference>
<reference evidence="3 4" key="1">
    <citation type="submission" date="2019-03" db="EMBL/GenBank/DDBJ databases">
        <title>Genomic Encyclopedia of Type Strains, Phase IV (KMG-IV): sequencing the most valuable type-strain genomes for metagenomic binning, comparative biology and taxonomic classification.</title>
        <authorList>
            <person name="Goeker M."/>
        </authorList>
    </citation>
    <scope>NUCLEOTIDE SEQUENCE [LARGE SCALE GENOMIC DNA]</scope>
    <source>
        <strain evidence="3 4">DSM 28231</strain>
    </source>
</reference>
<feature type="domain" description="Gfo/Idh/MocA-like oxidoreductase N-terminal" evidence="1">
    <location>
        <begin position="2"/>
        <end position="118"/>
    </location>
</feature>
<keyword evidence="4" id="KW-1185">Reference proteome</keyword>
<evidence type="ECO:0000313" key="4">
    <source>
        <dbReference type="Proteomes" id="UP000294841"/>
    </source>
</evidence>
<feature type="domain" description="Gfo/Idh/MocA-like oxidoreductase C-terminal" evidence="2">
    <location>
        <begin position="130"/>
        <end position="362"/>
    </location>
</feature>
<sequence>MIKYGVVGVGYFGADLARFMNENNDAKVTMVYDPENGEDIAKELECIAAKSLKELVSSPEVDCVIVATPNYLHKEPVIEAAKNGKHVFCEKPIALSYADCDEMVRTCEENNVIFMAGHIMNFFNGVHHAKELIKQGVIGKVLYCHSARNGWEDEQPTISWKKIREKSGGHLYHHIHELDCIQFIMGDIPKTATMTAGNVAHQGEKFGDEDDMLFLNLEFDDNRFAILEWGSAFRWGEHYVLIQGEKGAIKLDMYHCKGTLRVDGKDTYFLIHESKEEDDDRTRIYTSTEMDGAIQYGKPGKRTPMWLSSVMRKEMKYLNDILHGMPATEEFKKLLTGEAARAAIATADACTKSRYENRKVKITEITG</sequence>
<dbReference type="InterPro" id="IPR004104">
    <property type="entry name" value="Gfo/Idh/MocA-like_OxRdtase_C"/>
</dbReference>
<dbReference type="EMBL" id="SLXI01000003">
    <property type="protein sequence ID" value="TCP12816.1"/>
    <property type="molecule type" value="Genomic_DNA"/>
</dbReference>
<dbReference type="PANTHER" id="PTHR43377:SF1">
    <property type="entry name" value="BILIVERDIN REDUCTASE A"/>
    <property type="match status" value="1"/>
</dbReference>
<comment type="caution">
    <text evidence="3">The sequence shown here is derived from an EMBL/GenBank/DDBJ whole genome shotgun (WGS) entry which is preliminary data.</text>
</comment>
<dbReference type="SUPFAM" id="SSF55347">
    <property type="entry name" value="Glyceraldehyde-3-phosphate dehydrogenase-like, C-terminal domain"/>
    <property type="match status" value="1"/>
</dbReference>
<name>A0A4R2N0A4_9PAST</name>
<dbReference type="OrthoDB" id="9781031at2"/>
<organism evidence="3 4">
    <name type="scientific">Bisgaardia hudsonensis</name>
    <dbReference type="NCBI Taxonomy" id="109472"/>
    <lineage>
        <taxon>Bacteria</taxon>
        <taxon>Pseudomonadati</taxon>
        <taxon>Pseudomonadota</taxon>
        <taxon>Gammaproteobacteria</taxon>
        <taxon>Pasteurellales</taxon>
        <taxon>Pasteurellaceae</taxon>
        <taxon>Bisgaardia</taxon>
    </lineage>
</organism>
<protein>
    <submittedName>
        <fullName evidence="3">Putative dehydrogenase</fullName>
    </submittedName>
</protein>
<dbReference type="Gene3D" id="3.40.50.720">
    <property type="entry name" value="NAD(P)-binding Rossmann-like Domain"/>
    <property type="match status" value="1"/>
</dbReference>
<evidence type="ECO:0000259" key="1">
    <source>
        <dbReference type="Pfam" id="PF01408"/>
    </source>
</evidence>
<proteinExistence type="predicted"/>
<dbReference type="Gene3D" id="3.30.360.10">
    <property type="entry name" value="Dihydrodipicolinate Reductase, domain 2"/>
    <property type="match status" value="1"/>
</dbReference>
<dbReference type="Pfam" id="PF01408">
    <property type="entry name" value="GFO_IDH_MocA"/>
    <property type="match status" value="1"/>
</dbReference>